<organism evidence="1 2">
    <name type="scientific">Blautia segnis</name>
    <dbReference type="NCBI Taxonomy" id="2763030"/>
    <lineage>
        <taxon>Bacteria</taxon>
        <taxon>Bacillati</taxon>
        <taxon>Bacillota</taxon>
        <taxon>Clostridia</taxon>
        <taxon>Lachnospirales</taxon>
        <taxon>Lachnospiraceae</taxon>
        <taxon>Blautia</taxon>
    </lineage>
</organism>
<dbReference type="Gene3D" id="2.60.120.370">
    <property type="entry name" value="YhcH/YjgK/YiaL"/>
    <property type="match status" value="1"/>
</dbReference>
<dbReference type="PANTHER" id="PTHR34986:SF1">
    <property type="entry name" value="PROTEIN YIAL"/>
    <property type="match status" value="1"/>
</dbReference>
<dbReference type="GO" id="GO:0005829">
    <property type="term" value="C:cytosol"/>
    <property type="evidence" value="ECO:0007669"/>
    <property type="project" value="TreeGrafter"/>
</dbReference>
<evidence type="ECO:0000313" key="1">
    <source>
        <dbReference type="EMBL" id="MBC5650263.1"/>
    </source>
</evidence>
<protein>
    <submittedName>
        <fullName evidence="1">YhcH/YjgK/YiaL family protein</fullName>
    </submittedName>
</protein>
<gene>
    <name evidence="1" type="ORF">H8S54_03800</name>
</gene>
<keyword evidence="2" id="KW-1185">Reference proteome</keyword>
<reference evidence="1 2" key="1">
    <citation type="submission" date="2020-08" db="EMBL/GenBank/DDBJ databases">
        <title>Genome public.</title>
        <authorList>
            <person name="Liu C."/>
            <person name="Sun Q."/>
        </authorList>
    </citation>
    <scope>NUCLEOTIDE SEQUENCE [LARGE SCALE GENOMIC DNA]</scope>
    <source>
        <strain evidence="1 2">BX17</strain>
    </source>
</reference>
<sequence>MITDYADKLHLYGDLQEYADMVLAFIEKQKKENLPAGRYDLENGVFASVQSYTTRPLEGSQMESHKKYCDLQYLIEGKEKIYWASLRNLTVGNDMTPESDSILYVAGPWQGYTVLEPGMFGFYAPDDGHMPGVAADEPAPAKKIVFKIPVK</sequence>
<dbReference type="InterPro" id="IPR004375">
    <property type="entry name" value="NanQ/TabA/YiaL"/>
</dbReference>
<comment type="caution">
    <text evidence="1">The sequence shown here is derived from an EMBL/GenBank/DDBJ whole genome shotgun (WGS) entry which is preliminary data.</text>
</comment>
<dbReference type="PANTHER" id="PTHR34986">
    <property type="entry name" value="EVOLVED BETA-GALACTOSIDASE SUBUNIT BETA"/>
    <property type="match status" value="1"/>
</dbReference>
<dbReference type="InterPro" id="IPR037012">
    <property type="entry name" value="NanQ/TabA/YiaL_sf"/>
</dbReference>
<dbReference type="Proteomes" id="UP000652847">
    <property type="component" value="Unassembled WGS sequence"/>
</dbReference>
<dbReference type="RefSeq" id="WP_186900954.1">
    <property type="nucleotide sequence ID" value="NZ_JACOOT010000009.1"/>
</dbReference>
<proteinExistence type="predicted"/>
<evidence type="ECO:0000313" key="2">
    <source>
        <dbReference type="Proteomes" id="UP000652847"/>
    </source>
</evidence>
<dbReference type="EMBL" id="JACOOT010000009">
    <property type="protein sequence ID" value="MBC5650263.1"/>
    <property type="molecule type" value="Genomic_DNA"/>
</dbReference>
<name>A0A8I0ABY7_9FIRM</name>
<dbReference type="AlphaFoldDB" id="A0A8I0ABY7"/>
<accession>A0A8I0ABY7</accession>
<dbReference type="NCBIfam" id="TIGR00022">
    <property type="entry name" value="YhcH/YjgK/YiaL family protein"/>
    <property type="match status" value="1"/>
</dbReference>
<dbReference type="SUPFAM" id="SSF51197">
    <property type="entry name" value="Clavaminate synthase-like"/>
    <property type="match status" value="1"/>
</dbReference>
<dbReference type="Pfam" id="PF04074">
    <property type="entry name" value="DUF386"/>
    <property type="match status" value="1"/>
</dbReference>